<dbReference type="SUPFAM" id="SSF56935">
    <property type="entry name" value="Porins"/>
    <property type="match status" value="1"/>
</dbReference>
<keyword evidence="3" id="KW-1185">Reference proteome</keyword>
<dbReference type="Proteomes" id="UP001202248">
    <property type="component" value="Unassembled WGS sequence"/>
</dbReference>
<organism evidence="2 3">
    <name type="scientific">Niabella ginsengisoli</name>
    <dbReference type="NCBI Taxonomy" id="522298"/>
    <lineage>
        <taxon>Bacteria</taxon>
        <taxon>Pseudomonadati</taxon>
        <taxon>Bacteroidota</taxon>
        <taxon>Chitinophagia</taxon>
        <taxon>Chitinophagales</taxon>
        <taxon>Chitinophagaceae</taxon>
        <taxon>Niabella</taxon>
    </lineage>
</organism>
<dbReference type="RefSeq" id="WP_240831209.1">
    <property type="nucleotide sequence ID" value="NZ_JAKWBL010000003.1"/>
</dbReference>
<sequence>MKGKLLLLTTKALFISSAIFAQTETETEEPKGELQINGSVDAYYRYNFANAKSLEETNNLTSFTNSQNSIELGMASLKASYTKGKAGVVVDLGFGTRAREFSYAEEPDGFGNGSAILQAIKQAYVVYNPTDNLRISAGKWGTHLGYEVLDPQLNRNYSMSYMFSYGPFSHTGLKIDYNIGGGFGVMAGVTNPTDILSASFAKKNVIAQVSKTSETVNAYLNYVGGKTLSGENHNQLGLTATGKISEMFSLGYDGTVKVIDPVGGGSGKWWGSALYVNVDPTEKFGITLRGEYFDDKDRGFLFTNEDGNGTSLMQATLSFNIKPVSGLTFIPEFRFDNAKDPFFYKNDGSLTKSTGSFLLAAVYSF</sequence>
<name>A0ABS9SLY6_9BACT</name>
<gene>
    <name evidence="2" type="ORF">MKP09_16365</name>
</gene>
<dbReference type="Pfam" id="PF07642">
    <property type="entry name" value="BBP2"/>
    <property type="match status" value="1"/>
</dbReference>
<dbReference type="InterPro" id="IPR011486">
    <property type="entry name" value="BBP2"/>
</dbReference>
<accession>A0ABS9SLY6</accession>
<comment type="caution">
    <text evidence="2">The sequence shown here is derived from an EMBL/GenBank/DDBJ whole genome shotgun (WGS) entry which is preliminary data.</text>
</comment>
<evidence type="ECO:0000313" key="2">
    <source>
        <dbReference type="EMBL" id="MCH5599373.1"/>
    </source>
</evidence>
<evidence type="ECO:0000313" key="3">
    <source>
        <dbReference type="Proteomes" id="UP001202248"/>
    </source>
</evidence>
<feature type="chain" id="PRO_5046668245" evidence="1">
    <location>
        <begin position="22"/>
        <end position="365"/>
    </location>
</feature>
<keyword evidence="1" id="KW-0732">Signal</keyword>
<evidence type="ECO:0000256" key="1">
    <source>
        <dbReference type="SAM" id="SignalP"/>
    </source>
</evidence>
<reference evidence="2 3" key="1">
    <citation type="submission" date="2022-02" db="EMBL/GenBank/DDBJ databases">
        <authorList>
            <person name="Min J."/>
        </authorList>
    </citation>
    <scope>NUCLEOTIDE SEQUENCE [LARGE SCALE GENOMIC DNA]</scope>
    <source>
        <strain evidence="2 3">GR10-1</strain>
    </source>
</reference>
<proteinExistence type="predicted"/>
<dbReference type="EMBL" id="JAKWBL010000003">
    <property type="protein sequence ID" value="MCH5599373.1"/>
    <property type="molecule type" value="Genomic_DNA"/>
</dbReference>
<protein>
    <submittedName>
        <fullName evidence="2">Porin</fullName>
    </submittedName>
</protein>
<feature type="signal peptide" evidence="1">
    <location>
        <begin position="1"/>
        <end position="21"/>
    </location>
</feature>